<evidence type="ECO:0000256" key="4">
    <source>
        <dbReference type="ARBA" id="ARBA00022989"/>
    </source>
</evidence>
<evidence type="ECO:0000256" key="6">
    <source>
        <dbReference type="ARBA" id="ARBA00023180"/>
    </source>
</evidence>
<name>A0A914VAE4_9BILA</name>
<keyword evidence="6" id="KW-0325">Glycoprotein</keyword>
<protein>
    <submittedName>
        <fullName evidence="9">Uncharacterized protein</fullName>
    </submittedName>
</protein>
<keyword evidence="3 7" id="KW-0812">Transmembrane</keyword>
<feature type="transmembrane region" description="Helical" evidence="7">
    <location>
        <begin position="36"/>
        <end position="55"/>
    </location>
</feature>
<keyword evidence="8" id="KW-1185">Reference proteome</keyword>
<dbReference type="InterPro" id="IPR018469">
    <property type="entry name" value="Dual_oxidase_maturation_fac"/>
</dbReference>
<dbReference type="WBParaSite" id="PSAMB.scaffold1705size28564.g14420.t1">
    <property type="protein sequence ID" value="PSAMB.scaffold1705size28564.g14420.t1"/>
    <property type="gene ID" value="PSAMB.scaffold1705size28564.g14420"/>
</dbReference>
<evidence type="ECO:0000256" key="2">
    <source>
        <dbReference type="ARBA" id="ARBA00009816"/>
    </source>
</evidence>
<dbReference type="PANTHER" id="PTHR31158">
    <property type="entry name" value="DUAL OXIDASE 2"/>
    <property type="match status" value="1"/>
</dbReference>
<feature type="transmembrane region" description="Helical" evidence="7">
    <location>
        <begin position="285"/>
        <end position="305"/>
    </location>
</feature>
<keyword evidence="4 7" id="KW-1133">Transmembrane helix</keyword>
<evidence type="ECO:0000313" key="9">
    <source>
        <dbReference type="WBParaSite" id="PSAMB.scaffold1705size28564.g14420.t1"/>
    </source>
</evidence>
<comment type="similarity">
    <text evidence="2">Belongs to the DUOXA family.</text>
</comment>
<feature type="transmembrane region" description="Helical" evidence="7">
    <location>
        <begin position="237"/>
        <end position="257"/>
    </location>
</feature>
<dbReference type="GO" id="GO:0005789">
    <property type="term" value="C:endoplasmic reticulum membrane"/>
    <property type="evidence" value="ECO:0007669"/>
    <property type="project" value="InterPro"/>
</dbReference>
<feature type="transmembrane region" description="Helical" evidence="7">
    <location>
        <begin position="67"/>
        <end position="87"/>
    </location>
</feature>
<feature type="transmembrane region" description="Helical" evidence="7">
    <location>
        <begin position="206"/>
        <end position="225"/>
    </location>
</feature>
<sequence length="367" mass="41443">MGASITRIGWFDASRVTESAISSSDHFTSNPFISDYTISAIVACFGIIFIAFVIPLPGVRRQRCSSFLSFVFTLIIGALTLICIYHPGWHQAEVSTLAQVRRNLDSQNVAADLSVQIGLERASITLATSRTYRQSPLPVVHSAKRNFPFAFNYRCTLHFTKRKSLQKQYRNAVSKGLPTPVLTVLDFFSLNDGDIWIRHYRQAGYVAHYLLWLAFICWLIQLVMLVRMPKYFGRMMVVVGTFLSLADAAFFILIASAELPFKITFPAASDEGDAVMLEFRFGWCFYITCIAGLCSVTVGLVLVVLDVSSLYELDVFWLVSEDRSNDIRHTERVRAAEDDAELEFLPHPMMSTIIPLQRTLTQETIVF</sequence>
<dbReference type="GO" id="GO:0015031">
    <property type="term" value="P:protein transport"/>
    <property type="evidence" value="ECO:0007669"/>
    <property type="project" value="InterPro"/>
</dbReference>
<evidence type="ECO:0000256" key="1">
    <source>
        <dbReference type="ARBA" id="ARBA00004141"/>
    </source>
</evidence>
<proteinExistence type="inferred from homology"/>
<comment type="subcellular location">
    <subcellularLocation>
        <location evidence="1">Membrane</location>
        <topology evidence="1">Multi-pass membrane protein</topology>
    </subcellularLocation>
</comment>
<evidence type="ECO:0000256" key="7">
    <source>
        <dbReference type="SAM" id="Phobius"/>
    </source>
</evidence>
<dbReference type="Proteomes" id="UP000887566">
    <property type="component" value="Unplaced"/>
</dbReference>
<dbReference type="PANTHER" id="PTHR31158:SF1">
    <property type="entry name" value="DOXA1 FACTOR-RELATED"/>
    <property type="match status" value="1"/>
</dbReference>
<accession>A0A914VAE4</accession>
<evidence type="ECO:0000256" key="5">
    <source>
        <dbReference type="ARBA" id="ARBA00023136"/>
    </source>
</evidence>
<reference evidence="9" key="1">
    <citation type="submission" date="2022-11" db="UniProtKB">
        <authorList>
            <consortium name="WormBaseParasite"/>
        </authorList>
    </citation>
    <scope>IDENTIFICATION</scope>
</reference>
<evidence type="ECO:0000256" key="3">
    <source>
        <dbReference type="ARBA" id="ARBA00022692"/>
    </source>
</evidence>
<evidence type="ECO:0000313" key="8">
    <source>
        <dbReference type="Proteomes" id="UP000887566"/>
    </source>
</evidence>
<dbReference type="AlphaFoldDB" id="A0A914VAE4"/>
<keyword evidence="5 7" id="KW-0472">Membrane</keyword>
<organism evidence="8 9">
    <name type="scientific">Plectus sambesii</name>
    <dbReference type="NCBI Taxonomy" id="2011161"/>
    <lineage>
        <taxon>Eukaryota</taxon>
        <taxon>Metazoa</taxon>
        <taxon>Ecdysozoa</taxon>
        <taxon>Nematoda</taxon>
        <taxon>Chromadorea</taxon>
        <taxon>Plectida</taxon>
        <taxon>Plectina</taxon>
        <taxon>Plectoidea</taxon>
        <taxon>Plectidae</taxon>
        <taxon>Plectus</taxon>
    </lineage>
</organism>
<dbReference type="Pfam" id="PF10204">
    <property type="entry name" value="DuoxA"/>
    <property type="match status" value="1"/>
</dbReference>